<feature type="domain" description="Ketosynthase family 3 (KS3)" evidence="8">
    <location>
        <begin position="542"/>
        <end position="959"/>
    </location>
</feature>
<dbReference type="InterPro" id="IPR045851">
    <property type="entry name" value="AMP-bd_C_sf"/>
</dbReference>
<dbReference type="Gene3D" id="3.30.70.3290">
    <property type="match status" value="2"/>
</dbReference>
<keyword evidence="4" id="KW-0808">Transferase</keyword>
<dbReference type="Pfam" id="PF00668">
    <property type="entry name" value="Condensation"/>
    <property type="match status" value="1"/>
</dbReference>
<dbReference type="Pfam" id="PF00109">
    <property type="entry name" value="ketoacyl-synt"/>
    <property type="match status" value="1"/>
</dbReference>
<comment type="caution">
    <text evidence="9">The sequence shown here is derived from an EMBL/GenBank/DDBJ whole genome shotgun (WGS) entry which is preliminary data.</text>
</comment>
<evidence type="ECO:0000313" key="9">
    <source>
        <dbReference type="EMBL" id="PSL55789.1"/>
    </source>
</evidence>
<dbReference type="PANTHER" id="PTHR43775:SF37">
    <property type="entry name" value="SI:DKEY-61P9.11"/>
    <property type="match status" value="1"/>
</dbReference>
<feature type="domain" description="Carrier" evidence="7">
    <location>
        <begin position="3031"/>
        <end position="3106"/>
    </location>
</feature>
<dbReference type="Gene3D" id="3.40.366.10">
    <property type="entry name" value="Malonyl-Coenzyme A Acyl Carrier Protein, domain 2"/>
    <property type="match status" value="2"/>
</dbReference>
<dbReference type="InterPro" id="IPR015422">
    <property type="entry name" value="PyrdxlP-dep_Trfase_small"/>
</dbReference>
<dbReference type="GO" id="GO:0071770">
    <property type="term" value="P:DIM/DIP cell wall layer assembly"/>
    <property type="evidence" value="ECO:0007669"/>
    <property type="project" value="TreeGrafter"/>
</dbReference>
<evidence type="ECO:0000256" key="1">
    <source>
        <dbReference type="ARBA" id="ARBA00001957"/>
    </source>
</evidence>
<dbReference type="InterPro" id="IPR016039">
    <property type="entry name" value="Thiolase-like"/>
</dbReference>
<dbReference type="Proteomes" id="UP000241118">
    <property type="component" value="Unassembled WGS sequence"/>
</dbReference>
<dbReference type="Pfam" id="PF00501">
    <property type="entry name" value="AMP-binding"/>
    <property type="match status" value="1"/>
</dbReference>
<dbReference type="Gene3D" id="3.40.640.10">
    <property type="entry name" value="Type I PLP-dependent aspartate aminotransferase-like (Major domain)"/>
    <property type="match status" value="1"/>
</dbReference>
<evidence type="ECO:0000259" key="8">
    <source>
        <dbReference type="PROSITE" id="PS52004"/>
    </source>
</evidence>
<dbReference type="SMART" id="SM00825">
    <property type="entry name" value="PKS_KS"/>
    <property type="match status" value="1"/>
</dbReference>
<dbReference type="CDD" id="cd05930">
    <property type="entry name" value="A_NRPS"/>
    <property type="match status" value="1"/>
</dbReference>
<dbReference type="InterPro" id="IPR025110">
    <property type="entry name" value="AMP-bd_C"/>
</dbReference>
<evidence type="ECO:0000256" key="5">
    <source>
        <dbReference type="ARBA" id="ARBA00022898"/>
    </source>
</evidence>
<dbReference type="InterPro" id="IPR016035">
    <property type="entry name" value="Acyl_Trfase/lysoPLipase"/>
</dbReference>
<dbReference type="InterPro" id="IPR016036">
    <property type="entry name" value="Malonyl_transacylase_ACP-bd"/>
</dbReference>
<comment type="similarity">
    <text evidence="6">In the C-terminal section; belongs to the NRP synthetase family.</text>
</comment>
<dbReference type="Gene3D" id="3.30.300.30">
    <property type="match status" value="1"/>
</dbReference>
<dbReference type="InterPro" id="IPR020841">
    <property type="entry name" value="PKS_Beta-ketoAc_synthase_dom"/>
</dbReference>
<dbReference type="InterPro" id="IPR036736">
    <property type="entry name" value="ACP-like_sf"/>
</dbReference>
<dbReference type="Pfam" id="PF00550">
    <property type="entry name" value="PP-binding"/>
    <property type="match status" value="3"/>
</dbReference>
<dbReference type="InterPro" id="IPR010071">
    <property type="entry name" value="AA_adenyl_dom"/>
</dbReference>
<dbReference type="OrthoDB" id="5478077at2"/>
<dbReference type="InterPro" id="IPR050091">
    <property type="entry name" value="PKS_NRPS_Biosynth_Enz"/>
</dbReference>
<dbReference type="FunFam" id="3.40.47.10:FF:000019">
    <property type="entry name" value="Polyketide synthase type I"/>
    <property type="match status" value="1"/>
</dbReference>
<dbReference type="Pfam" id="PF00202">
    <property type="entry name" value="Aminotran_3"/>
    <property type="match status" value="1"/>
</dbReference>
<dbReference type="SMART" id="SM00827">
    <property type="entry name" value="PKS_AT"/>
    <property type="match status" value="2"/>
</dbReference>
<reference evidence="9 10" key="1">
    <citation type="submission" date="2018-03" db="EMBL/GenBank/DDBJ databases">
        <title>Genomic Encyclopedia of Type Strains, Phase III (KMG-III): the genomes of soil and plant-associated and newly described type strains.</title>
        <authorList>
            <person name="Whitman W."/>
        </authorList>
    </citation>
    <scope>NUCLEOTIDE SEQUENCE [LARGE SCALE GENOMIC DNA]</scope>
    <source>
        <strain evidence="9 10">CGMCC 4.7097</strain>
    </source>
</reference>
<dbReference type="GO" id="GO:0006633">
    <property type="term" value="P:fatty acid biosynthetic process"/>
    <property type="evidence" value="ECO:0007669"/>
    <property type="project" value="InterPro"/>
</dbReference>
<dbReference type="RefSeq" id="WP_106615529.1">
    <property type="nucleotide sequence ID" value="NZ_PYAX01000004.1"/>
</dbReference>
<dbReference type="GO" id="GO:0004312">
    <property type="term" value="F:fatty acid synthase activity"/>
    <property type="evidence" value="ECO:0007669"/>
    <property type="project" value="TreeGrafter"/>
</dbReference>
<keyword evidence="5" id="KW-0663">Pyridoxal phosphate</keyword>
<dbReference type="Gene3D" id="3.40.50.12780">
    <property type="entry name" value="N-terminal domain of ligase-like"/>
    <property type="match status" value="1"/>
</dbReference>
<dbReference type="InterPro" id="IPR032821">
    <property type="entry name" value="PKS_assoc"/>
</dbReference>
<keyword evidence="2" id="KW-0596">Phosphopantetheine</keyword>
<accession>A0A2P8IBE0</accession>
<dbReference type="GO" id="GO:0008483">
    <property type="term" value="F:transaminase activity"/>
    <property type="evidence" value="ECO:0007669"/>
    <property type="project" value="InterPro"/>
</dbReference>
<dbReference type="PROSITE" id="PS52004">
    <property type="entry name" value="KS3_2"/>
    <property type="match status" value="1"/>
</dbReference>
<dbReference type="Gene3D" id="3.90.1150.10">
    <property type="entry name" value="Aspartate Aminotransferase, domain 1"/>
    <property type="match status" value="1"/>
</dbReference>
<dbReference type="InterPro" id="IPR000873">
    <property type="entry name" value="AMP-dep_synth/lig_dom"/>
</dbReference>
<dbReference type="InterPro" id="IPR018201">
    <property type="entry name" value="Ketoacyl_synth_AS"/>
</dbReference>
<proteinExistence type="inferred from homology"/>
<dbReference type="Pfam" id="PF13193">
    <property type="entry name" value="AMP-binding_C"/>
    <property type="match status" value="1"/>
</dbReference>
<evidence type="ECO:0000256" key="2">
    <source>
        <dbReference type="ARBA" id="ARBA00022450"/>
    </source>
</evidence>
<keyword evidence="10" id="KW-1185">Reference proteome</keyword>
<dbReference type="InterPro" id="IPR006162">
    <property type="entry name" value="Ppantetheine_attach_site"/>
</dbReference>
<organism evidence="9 10">
    <name type="scientific">Saccharothrix carnea</name>
    <dbReference type="NCBI Taxonomy" id="1280637"/>
    <lineage>
        <taxon>Bacteria</taxon>
        <taxon>Bacillati</taxon>
        <taxon>Actinomycetota</taxon>
        <taxon>Actinomycetes</taxon>
        <taxon>Pseudonocardiales</taxon>
        <taxon>Pseudonocardiaceae</taxon>
        <taxon>Saccharothrix</taxon>
    </lineage>
</organism>
<dbReference type="GO" id="GO:0005886">
    <property type="term" value="C:plasma membrane"/>
    <property type="evidence" value="ECO:0007669"/>
    <property type="project" value="TreeGrafter"/>
</dbReference>
<dbReference type="SUPFAM" id="SSF56801">
    <property type="entry name" value="Acetyl-CoA synthetase-like"/>
    <property type="match status" value="1"/>
</dbReference>
<dbReference type="SUPFAM" id="SSF52777">
    <property type="entry name" value="CoA-dependent acyltransferases"/>
    <property type="match status" value="3"/>
</dbReference>
<dbReference type="Pfam" id="PF00698">
    <property type="entry name" value="Acyl_transf_1"/>
    <property type="match status" value="2"/>
</dbReference>
<comment type="cofactor">
    <cofactor evidence="1">
        <name>pantetheine 4'-phosphate</name>
        <dbReference type="ChEBI" id="CHEBI:47942"/>
    </cofactor>
</comment>
<dbReference type="InterPro" id="IPR009081">
    <property type="entry name" value="PP-bd_ACP"/>
</dbReference>
<protein>
    <submittedName>
        <fullName evidence="9">Amino acid adenylation domain-containing protein</fullName>
    </submittedName>
</protein>
<feature type="domain" description="Carrier" evidence="7">
    <location>
        <begin position="444"/>
        <end position="520"/>
    </location>
</feature>
<dbReference type="PROSITE" id="PS00012">
    <property type="entry name" value="PHOSPHOPANTETHEINE"/>
    <property type="match status" value="1"/>
</dbReference>
<dbReference type="EMBL" id="PYAX01000004">
    <property type="protein sequence ID" value="PSL55789.1"/>
    <property type="molecule type" value="Genomic_DNA"/>
</dbReference>
<dbReference type="SUPFAM" id="SSF53383">
    <property type="entry name" value="PLP-dependent transferases"/>
    <property type="match status" value="1"/>
</dbReference>
<dbReference type="InterPro" id="IPR005814">
    <property type="entry name" value="Aminotrans_3"/>
</dbReference>
<keyword evidence="3" id="KW-0597">Phosphoprotein</keyword>
<evidence type="ECO:0000313" key="10">
    <source>
        <dbReference type="Proteomes" id="UP000241118"/>
    </source>
</evidence>
<evidence type="ECO:0000256" key="3">
    <source>
        <dbReference type="ARBA" id="ARBA00022553"/>
    </source>
</evidence>
<dbReference type="GO" id="GO:0031177">
    <property type="term" value="F:phosphopantetheine binding"/>
    <property type="evidence" value="ECO:0007669"/>
    <property type="project" value="InterPro"/>
</dbReference>
<dbReference type="InterPro" id="IPR001227">
    <property type="entry name" value="Ac_transferase_dom_sf"/>
</dbReference>
<dbReference type="SUPFAM" id="SSF55048">
    <property type="entry name" value="Probable ACP-binding domain of malonyl-CoA ACP transacylase"/>
    <property type="match status" value="2"/>
</dbReference>
<dbReference type="InterPro" id="IPR015424">
    <property type="entry name" value="PyrdxlP-dep_Trfase"/>
</dbReference>
<sequence>MTIPWILGAPSEQALRDVAGRLRDFAVGGGVDAWDVGRTLATTRPPHAHRAVLLGAGDDFAEPLTLLAQGRPSPRVVEGTATDAARTAFVFPGQGAIWPGMAAELLDTAPVFARRIEECADALAPHADWSLVDVLRSDAPDLYEQTDVVQPVLFAIMVALAELWGSYGVRPRAVVGHSIGEVAAACVSGALSLDDAAKTAVLWSRAQSTLAGRGGMAVVALPVHEVTSWFAEHGHDVDVSGVMAPRTVVVSGDRAVLALAAEQLRAAGVYAHVTSVPLAAHCPRVEEVRDTVLTSLASITPRASDVPFYSGMAGAAVDTAGLDAEYWYRNLRQPMLFESATRAMLADGYQAFVEVTAHPVLTLALRQTAEAVGVAVPVLNSLRRDEQRLDHFLTSLAEAHVQGLAVDWEPVLAGRGRTIDLPDLDAPAADSRADAAPAKPAGGASLANLVSQHVADVLGIGTELRQDDYEKSLFELGCTSVQLIRLQSGLARELGVSLESTFIIDHPTANALTDELTRRVDRDRAPAEVRSGPVPAAGTFSAEPIAVVGMAFRLPGGIQTRDQLWETLSGKVDVVREVPADRWAHSDLDTSEVTTTQGGYLDQVDGFDPLFFNISPTEAESIDPQQRLLLELTWEALEDAGMDPTAAGRDRRVGVFVGIYTNDYVQVAKNLGHPAERYSYTGNMANSAAGRISYTYGFEGPSQAIDAACASSLYALHQAGRELQHGGCDMVVAAAVNLILSPEGHVSWSRLQALSPTGRCRSFDDGADGYIRSEGGTVVVLKRLSDAERDGDDILAVISGSAINHNGQGGGFTVPSGTAQQRVVEAAMAEAGVGIEDVDYVEAHGSGTPIGDPQEVNALARVFAGRREKLRVGSVKSNLGHLESAAGMAALCKVIVSMRHGRLPATLHFREGNRLIDWDAIPIEVVADEVPWEPVGDRRRAGISSFGINGSNAHMIVEEYEPKAVPARSTPGLARLLPVSAKSDAALRTALRNLAEWSEGTTADLADIAHTLGERRAALRHRAALVSDSVTGIPAAVETALGSLATRPEADAGQVFVFSGQGTQYPGMARELYEHAEVFRDELDEIDRVFRRIGDVSPIEAMFGDDEAPFRSPRHTQAMIFAVELALARYWQALGVAPSAVIGHSIGEYAAACFASVMSLTQAVDLVTRRARVVEASTQDGSMATLLCSRERAEQLLADYPDVSVAAVNAAENTTVAGATESLAAVLKAARKQRIFTERLDVTHPYHSAQMAQAADDLHEQIRHHAFDPPALPWISAVTGEPVAADSPIDASYWSRHLVEPVLFRAAVGSAIDGGARVFLEIGATATVGGLVAQEFADTAVVLPSLRKGRSDTRQLLESAAVLWELGRSLEWGRLPGGGSGTLVRDLPRTPFDRRRTWYSDRAGEQSGEVVARPVVAEEERTGVRRMAEREVVVAFVKQCISQVTGVAADAIDESVQLFALGIDSLMLVQLGKRVEAEYSLDIPIKAFFESLYTPGLLADFVLEHRPAEAAPLIPAEPTPSPQPGAAVAPVAEVRARLEVGAAAQAPGIEGIIRSQLEIMQQQLDVLAGATTSAEVQAPAPKAKTRRPAPEARKVGTYTNNIELVDDRLTPEQAEFIRDFVARFTAKTPTSKVYTGEHREVLADWIASLNFNPSIKETVYPVVSARSRGAKFWDVDGNEYIDTAMGYGVHFFGHQPDFIVDAVRDQLDRGYELGPQNRVAGEVAELVHEMTGAERVAFCNTGTEAVMVSVRLARAVSGRDKVARFLTSFHGSYDAVLAEADGEDSIPTSIGIPQSAVDDTIVLTYGSPESLDRLRRHGAELAAVLVEPVQSRNPALQPTEFLRELREICTEHGIALIFDEMIVGFRAALGGAQEYFGVESDMSLYGKLVGGGMPIGIIAGKSKYLDAVDGGAWSDVDDSKPAVPTTFFAGTFCKHPLTMAACKAALTHLRDHGAEELARVNQLTADFAERVNDYFEAEEVPLKVAHFSSLYRYETVVPRDMSQLSLTLNLFFKLMVFHGVYVWERRTAFFSLAHTQEHQDRIFEVIRTSVEALRAGGFDFRRSTSTAPRGVASGTRPVLAPIADTAVSEQEKRVYVLSRMRGGNEAYQIVTGLRFDGAPDRERIAEAFRAIARKHQKLRGYYEIDATDIKARVAPDVTPEFHVFDQASDPALRREDVVAVMNRPFDLANPPLWRCGIVIDAEGTHHLVLSLHHIIADGGSIDIILDDLAEYLARGELADVRSAGYPAFVRQQVRSVGLPAYEEHRRWWLREFETVPPPLSLPTDSPYPLVNDFAGTHHYFRIDDELHQAAKAVIERHRTTPFIFYLSLWSVLLADATGSDDLCVGIPLDQRIIGSFEDTVGMFAQSLPLRIRPTADTRVPDLLQAVRDTSLAAVDHSSYSYDVLVQELDLDRDFGRNALFDVMFTFTNARERVHRFGDVEGTSEDFGVPRSMFALSLELTERDGGLFGDLNFSGVYGERRMTELVERYVDLIARVVREPDQTVEELSRLDDETRDRLLAWGTGPVVTDVPSLAELFDTALRDHAGRPAIRFGGEDITYAELDERVDRYAGLLRGQGLGERDLVGLLLPPSPELLTLMLAVNRIGAAWLPMDVKDPAKRLRLVIDTAEPKKVVCTEALAAAVDLGDLALVPPPDGPPAGRAATATPSGPDDLAYVIFTSGSTGTPKGVTVTNGSLANFLVGMPEALGWAEHKAVGCLTTPSFDIFLLETLLTLAKGGTVVVAGESEVRTPADIAGFVAANGVEYLQMTPTRLRLLYADPEAARTTLARLEKLIVGGEGFPEDLLPQLREHGSLGLYNVYGPTETCIWSSVKDLTGATGPVTIGTPIVNTTFYVLDDNLRLVPEGTAGNLWIGGLGVSPGYLHRPELTGERFRENPFGYGRIYLSGDRALWQGGEVHCLGRVDDQVKIRGYRVELAEIELAITGHDLVTGAAVIVQQLPSGSQVIRGFYQVREGAYLAPEALRDWLAERLTDYMVPATLSPVADIPMTTSGKVDRRTLEARADQPVETGRADEPRTGVAQELVAAWRKVLGDIPIGYDESFFDLGGNSFSLVLLLEELHRQFPGMLDVSDLFANPTIGKLQKHLESRLARRDADALLTGFGVRLPESWFTTDATADGRVEATLPARTRATLERLRKAGAHDPADLAHVALAVTLNKVLGEDEVSLCVVDDDGRVAVVRFDFAGKADLAEVLDDYRRQLDGNDRLDLERFVACRGVDRTVSIACGSARQVEEADLLGHFDVVFAVDVESDPVAVRIDYAREVDPARVEQLLGGHVKLLGILAKPASKEKVQS</sequence>
<evidence type="ECO:0000256" key="6">
    <source>
        <dbReference type="ARBA" id="ARBA00029443"/>
    </source>
</evidence>
<dbReference type="InterPro" id="IPR042099">
    <property type="entry name" value="ANL_N_sf"/>
</dbReference>
<dbReference type="SUPFAM" id="SSF52151">
    <property type="entry name" value="FabD/lysophospholipase-like"/>
    <property type="match status" value="2"/>
</dbReference>
<dbReference type="Gene3D" id="1.10.1200.10">
    <property type="entry name" value="ACP-like"/>
    <property type="match status" value="3"/>
</dbReference>
<gene>
    <name evidence="9" type="ORF">B0I31_10480</name>
</gene>
<dbReference type="SUPFAM" id="SSF53901">
    <property type="entry name" value="Thiolase-like"/>
    <property type="match status" value="1"/>
</dbReference>
<dbReference type="InterPro" id="IPR014031">
    <property type="entry name" value="Ketoacyl_synth_C"/>
</dbReference>
<dbReference type="InterPro" id="IPR015421">
    <property type="entry name" value="PyrdxlP-dep_Trfase_major"/>
</dbReference>
<name>A0A2P8IBE0_SACCR</name>
<dbReference type="Gene3D" id="3.40.47.10">
    <property type="match status" value="1"/>
</dbReference>
<dbReference type="Gene3D" id="3.30.559.10">
    <property type="entry name" value="Chloramphenicol acetyltransferase-like domain"/>
    <property type="match status" value="1"/>
</dbReference>
<dbReference type="NCBIfam" id="TIGR01733">
    <property type="entry name" value="AA-adenyl-dom"/>
    <property type="match status" value="1"/>
</dbReference>
<dbReference type="CDD" id="cd00833">
    <property type="entry name" value="PKS"/>
    <property type="match status" value="1"/>
</dbReference>
<dbReference type="Gene3D" id="3.30.559.30">
    <property type="entry name" value="Nonribosomal peptide synthetase, condensation domain"/>
    <property type="match status" value="2"/>
</dbReference>
<dbReference type="Pfam" id="PF16197">
    <property type="entry name" value="KAsynt_C_assoc"/>
    <property type="match status" value="1"/>
</dbReference>
<dbReference type="GO" id="GO:0004315">
    <property type="term" value="F:3-oxoacyl-[acyl-carrier-protein] synthase activity"/>
    <property type="evidence" value="ECO:0007669"/>
    <property type="project" value="InterPro"/>
</dbReference>
<dbReference type="InterPro" id="IPR014043">
    <property type="entry name" value="Acyl_transferase_dom"/>
</dbReference>
<dbReference type="GO" id="GO:0030170">
    <property type="term" value="F:pyridoxal phosphate binding"/>
    <property type="evidence" value="ECO:0007669"/>
    <property type="project" value="InterPro"/>
</dbReference>
<dbReference type="SMART" id="SM00823">
    <property type="entry name" value="PKS_PP"/>
    <property type="match status" value="3"/>
</dbReference>
<dbReference type="PROSITE" id="PS00606">
    <property type="entry name" value="KS3_1"/>
    <property type="match status" value="1"/>
</dbReference>
<dbReference type="InterPro" id="IPR023213">
    <property type="entry name" value="CAT-like_dom_sf"/>
</dbReference>
<dbReference type="InterPro" id="IPR020845">
    <property type="entry name" value="AMP-binding_CS"/>
</dbReference>
<dbReference type="SUPFAM" id="SSF47336">
    <property type="entry name" value="ACP-like"/>
    <property type="match status" value="3"/>
</dbReference>
<dbReference type="PROSITE" id="PS00455">
    <property type="entry name" value="AMP_BINDING"/>
    <property type="match status" value="1"/>
</dbReference>
<dbReference type="Pfam" id="PF02801">
    <property type="entry name" value="Ketoacyl-synt_C"/>
    <property type="match status" value="1"/>
</dbReference>
<dbReference type="GO" id="GO:0005737">
    <property type="term" value="C:cytoplasm"/>
    <property type="evidence" value="ECO:0007669"/>
    <property type="project" value="TreeGrafter"/>
</dbReference>
<dbReference type="PANTHER" id="PTHR43775">
    <property type="entry name" value="FATTY ACID SYNTHASE"/>
    <property type="match status" value="1"/>
</dbReference>
<evidence type="ECO:0000256" key="4">
    <source>
        <dbReference type="ARBA" id="ARBA00022679"/>
    </source>
</evidence>
<dbReference type="PROSITE" id="PS50075">
    <property type="entry name" value="CARRIER"/>
    <property type="match status" value="3"/>
</dbReference>
<dbReference type="InterPro" id="IPR020806">
    <property type="entry name" value="PKS_PP-bd"/>
</dbReference>
<evidence type="ECO:0000259" key="7">
    <source>
        <dbReference type="PROSITE" id="PS50075"/>
    </source>
</evidence>
<dbReference type="InterPro" id="IPR014030">
    <property type="entry name" value="Ketoacyl_synth_N"/>
</dbReference>
<dbReference type="InterPro" id="IPR001242">
    <property type="entry name" value="Condensation_dom"/>
</dbReference>
<feature type="domain" description="Carrier" evidence="7">
    <location>
        <begin position="1431"/>
        <end position="1506"/>
    </location>
</feature>